<proteinExistence type="predicted"/>
<keyword evidence="4 6" id="KW-1133">Transmembrane helix</keyword>
<dbReference type="RefSeq" id="WP_200199338.1">
    <property type="nucleotide sequence ID" value="NZ_JAENHM010000089.1"/>
</dbReference>
<feature type="transmembrane region" description="Helical" evidence="6">
    <location>
        <begin position="336"/>
        <end position="354"/>
    </location>
</feature>
<dbReference type="InterPro" id="IPR005495">
    <property type="entry name" value="LptG/LptF_permease"/>
</dbReference>
<evidence type="ECO:0000313" key="8">
    <source>
        <dbReference type="Proteomes" id="UP000652760"/>
    </source>
</evidence>
<organism evidence="7 8">
    <name type="scientific">Azospirillum endophyticum</name>
    <dbReference type="NCBI Taxonomy" id="2800326"/>
    <lineage>
        <taxon>Bacteria</taxon>
        <taxon>Pseudomonadati</taxon>
        <taxon>Pseudomonadota</taxon>
        <taxon>Alphaproteobacteria</taxon>
        <taxon>Rhodospirillales</taxon>
        <taxon>Azospirillaceae</taxon>
        <taxon>Azospirillum</taxon>
    </lineage>
</organism>
<evidence type="ECO:0000256" key="4">
    <source>
        <dbReference type="ARBA" id="ARBA00022989"/>
    </source>
</evidence>
<keyword evidence="2" id="KW-1003">Cell membrane</keyword>
<dbReference type="PANTHER" id="PTHR33529:SF2">
    <property type="entry name" value="LIPOPOLYSACCHARIDE EXPORT SYSTEM PERMEASE PROTEIN LPTG"/>
    <property type="match status" value="1"/>
</dbReference>
<feature type="transmembrane region" description="Helical" evidence="6">
    <location>
        <begin position="98"/>
        <end position="116"/>
    </location>
</feature>
<name>A0ABS1FGW9_9PROT</name>
<feature type="transmembrane region" description="Helical" evidence="6">
    <location>
        <begin position="58"/>
        <end position="77"/>
    </location>
</feature>
<reference evidence="8" key="1">
    <citation type="submission" date="2021-01" db="EMBL/GenBank/DDBJ databases">
        <title>Genome public.</title>
        <authorList>
            <person name="Liu C."/>
            <person name="Sun Q."/>
        </authorList>
    </citation>
    <scope>NUCLEOTIDE SEQUENCE [LARGE SCALE GENOMIC DNA]</scope>
    <source>
        <strain evidence="8">YIM B02556</strain>
    </source>
</reference>
<dbReference type="EMBL" id="JAENHM010000089">
    <property type="protein sequence ID" value="MBK1842674.1"/>
    <property type="molecule type" value="Genomic_DNA"/>
</dbReference>
<sequence length="356" mass="38625">MTLVRYVSKAFVGRFLAVLLAFAALLQLLDLLDKMSAVLERGQGSADLLTYVGLRLPLFVNQLVPLAVLIGALTVFLSLAQRNEIVALRSVGASPWRLLGLLVPAVTVIVLLHGLLLDQGVPRAELALQDWWALRPAPRERTEAPAKPVWMLAGGGIVSITTVEDNGHRLAGVTIVPRDEEGQATGRTVARSAEWEDGRWVLRDAEVLTLRNGIQRTEHRDALPWPDGPSPANVAFAANPTQFLPLRRIRAILEGAWSGTRHRAYYETQMQKSFSMPASSFVMLLLAQPALHGIRRSRRFGSGLAVGLLLGLAFLLCQGLLSALGEANTLPPAVAVWFPLVLFAVIGAAVLVSLEE</sequence>
<keyword evidence="5 6" id="KW-0472">Membrane</keyword>
<evidence type="ECO:0000256" key="2">
    <source>
        <dbReference type="ARBA" id="ARBA00022475"/>
    </source>
</evidence>
<gene>
    <name evidence="7" type="primary">lptG</name>
    <name evidence="7" type="ORF">JHL17_35300</name>
</gene>
<dbReference type="PANTHER" id="PTHR33529">
    <property type="entry name" value="SLR0882 PROTEIN-RELATED"/>
    <property type="match status" value="1"/>
</dbReference>
<keyword evidence="3 6" id="KW-0812">Transmembrane</keyword>
<keyword evidence="8" id="KW-1185">Reference proteome</keyword>
<comment type="caution">
    <text evidence="7">The sequence shown here is derived from an EMBL/GenBank/DDBJ whole genome shotgun (WGS) entry which is preliminary data.</text>
</comment>
<comment type="subcellular location">
    <subcellularLocation>
        <location evidence="1">Cell membrane</location>
        <topology evidence="1">Multi-pass membrane protein</topology>
    </subcellularLocation>
</comment>
<evidence type="ECO:0000256" key="5">
    <source>
        <dbReference type="ARBA" id="ARBA00023136"/>
    </source>
</evidence>
<evidence type="ECO:0000256" key="1">
    <source>
        <dbReference type="ARBA" id="ARBA00004651"/>
    </source>
</evidence>
<dbReference type="Pfam" id="PF03739">
    <property type="entry name" value="LptF_LptG"/>
    <property type="match status" value="1"/>
</dbReference>
<dbReference type="InterPro" id="IPR030923">
    <property type="entry name" value="LptG"/>
</dbReference>
<protein>
    <submittedName>
        <fullName evidence="7">LPS export ABC transporter permease LptG</fullName>
    </submittedName>
</protein>
<evidence type="ECO:0000256" key="6">
    <source>
        <dbReference type="SAM" id="Phobius"/>
    </source>
</evidence>
<feature type="transmembrane region" description="Helical" evidence="6">
    <location>
        <begin position="12"/>
        <end position="29"/>
    </location>
</feature>
<dbReference type="NCBIfam" id="TIGR04408">
    <property type="entry name" value="LptG_lptG"/>
    <property type="match status" value="1"/>
</dbReference>
<dbReference type="Proteomes" id="UP000652760">
    <property type="component" value="Unassembled WGS sequence"/>
</dbReference>
<evidence type="ECO:0000256" key="3">
    <source>
        <dbReference type="ARBA" id="ARBA00022692"/>
    </source>
</evidence>
<accession>A0ABS1FGW9</accession>
<feature type="transmembrane region" description="Helical" evidence="6">
    <location>
        <begin position="303"/>
        <end position="324"/>
    </location>
</feature>
<evidence type="ECO:0000313" key="7">
    <source>
        <dbReference type="EMBL" id="MBK1842674.1"/>
    </source>
</evidence>